<accession>A0A1Q3EH24</accession>
<evidence type="ECO:0000313" key="2">
    <source>
        <dbReference type="Proteomes" id="UP000188533"/>
    </source>
</evidence>
<protein>
    <submittedName>
        <fullName evidence="1">PIN domain-like partial</fullName>
    </submittedName>
</protein>
<dbReference type="SUPFAM" id="SSF88723">
    <property type="entry name" value="PIN domain-like"/>
    <property type="match status" value="1"/>
</dbReference>
<dbReference type="OrthoDB" id="2148513at2759"/>
<gene>
    <name evidence="1" type="ORF">LENED_008384</name>
</gene>
<dbReference type="InterPro" id="IPR029060">
    <property type="entry name" value="PIN-like_dom_sf"/>
</dbReference>
<reference evidence="1 2" key="2">
    <citation type="submission" date="2017-02" db="EMBL/GenBank/DDBJ databases">
        <title>A genome survey and senescence transcriptome analysis in Lentinula edodes.</title>
        <authorList>
            <person name="Sakamoto Y."/>
            <person name="Nakade K."/>
            <person name="Sato S."/>
            <person name="Yoshida Y."/>
            <person name="Miyazaki K."/>
            <person name="Natsume S."/>
            <person name="Konno N."/>
        </authorList>
    </citation>
    <scope>NUCLEOTIDE SEQUENCE [LARGE SCALE GENOMIC DNA]</scope>
    <source>
        <strain evidence="1 2">NBRC 111202</strain>
    </source>
</reference>
<evidence type="ECO:0000313" key="1">
    <source>
        <dbReference type="EMBL" id="GAW06454.1"/>
    </source>
</evidence>
<proteinExistence type="predicted"/>
<dbReference type="Proteomes" id="UP000188533">
    <property type="component" value="Unassembled WGS sequence"/>
</dbReference>
<dbReference type="STRING" id="5353.A0A1Q3EH24"/>
<keyword evidence="2" id="KW-1185">Reference proteome</keyword>
<sequence length="295" mass="33198">MSEVELLKFIGPPHDFQSLASLADLTMNEKGRQLSLGIDAQYWLYQAYQNVCQSGGPPRNEQILELSLTWVTVLHSMAIDAVFVFTGPFVLDRVDGLYEASIDAKVISSFQCAILEKGFEIHHSLKDTGVELGYLEVDGILSNDVHVFFSMAKMILRNVLPLNNQCNLDVYYPEHLRRRANYPIRPIGLFLIAILTGCGYAPGVPGLTIENAYPLSNTELGVLLCLAAEDLKQERLETYLRETWNPKLRQELSLNPHEFLPLQLPMIAQNVNACFPNSLIVRYLAPYVTYKGTFS</sequence>
<reference evidence="1 2" key="1">
    <citation type="submission" date="2016-08" db="EMBL/GenBank/DDBJ databases">
        <authorList>
            <consortium name="Lentinula edodes genome sequencing consortium"/>
            <person name="Sakamoto Y."/>
            <person name="Nakade K."/>
            <person name="Sato S."/>
            <person name="Yoshida Y."/>
            <person name="Miyazaki K."/>
            <person name="Natsume S."/>
            <person name="Konno N."/>
        </authorList>
    </citation>
    <scope>NUCLEOTIDE SEQUENCE [LARGE SCALE GENOMIC DNA]</scope>
    <source>
        <strain evidence="1 2">NBRC 111202</strain>
    </source>
</reference>
<name>A0A1Q3EH24_LENED</name>
<organism evidence="1 2">
    <name type="scientific">Lentinula edodes</name>
    <name type="common">Shiitake mushroom</name>
    <name type="synonym">Lentinus edodes</name>
    <dbReference type="NCBI Taxonomy" id="5353"/>
    <lineage>
        <taxon>Eukaryota</taxon>
        <taxon>Fungi</taxon>
        <taxon>Dikarya</taxon>
        <taxon>Basidiomycota</taxon>
        <taxon>Agaricomycotina</taxon>
        <taxon>Agaricomycetes</taxon>
        <taxon>Agaricomycetidae</taxon>
        <taxon>Agaricales</taxon>
        <taxon>Marasmiineae</taxon>
        <taxon>Omphalotaceae</taxon>
        <taxon>Lentinula</taxon>
    </lineage>
</organism>
<comment type="caution">
    <text evidence="1">The sequence shown here is derived from an EMBL/GenBank/DDBJ whole genome shotgun (WGS) entry which is preliminary data.</text>
</comment>
<dbReference type="AlphaFoldDB" id="A0A1Q3EH24"/>
<dbReference type="EMBL" id="BDGU01000321">
    <property type="protein sequence ID" value="GAW06454.1"/>
    <property type="molecule type" value="Genomic_DNA"/>
</dbReference>
<dbReference type="Gene3D" id="3.40.50.1010">
    <property type="entry name" value="5'-nuclease"/>
    <property type="match status" value="1"/>
</dbReference>